<keyword evidence="2" id="KW-0560">Oxidoreductase</keyword>
<dbReference type="InterPro" id="IPR036291">
    <property type="entry name" value="NAD(P)-bd_dom_sf"/>
</dbReference>
<comment type="similarity">
    <text evidence="1">Belongs to the short-chain dehydrogenases/reductases (SDR) family.</text>
</comment>
<keyword evidence="5" id="KW-1185">Reference proteome</keyword>
<accession>A0ABT3FNA0</accession>
<comment type="caution">
    <text evidence="4">The sequence shown here is derived from an EMBL/GenBank/DDBJ whole genome shotgun (WGS) entry which is preliminary data.</text>
</comment>
<dbReference type="PANTHER" id="PTHR42901:SF1">
    <property type="entry name" value="ALCOHOL DEHYDROGENASE"/>
    <property type="match status" value="1"/>
</dbReference>
<dbReference type="Pfam" id="PF00106">
    <property type="entry name" value="adh_short"/>
    <property type="match status" value="1"/>
</dbReference>
<dbReference type="InterPro" id="IPR002347">
    <property type="entry name" value="SDR_fam"/>
</dbReference>
<dbReference type="PIRSF" id="PIRSF000126">
    <property type="entry name" value="11-beta-HSD1"/>
    <property type="match status" value="1"/>
</dbReference>
<evidence type="ECO:0000313" key="5">
    <source>
        <dbReference type="Proteomes" id="UP001207930"/>
    </source>
</evidence>
<dbReference type="PANTHER" id="PTHR42901">
    <property type="entry name" value="ALCOHOL DEHYDROGENASE"/>
    <property type="match status" value="1"/>
</dbReference>
<evidence type="ECO:0000256" key="2">
    <source>
        <dbReference type="ARBA" id="ARBA00023002"/>
    </source>
</evidence>
<evidence type="ECO:0000313" key="4">
    <source>
        <dbReference type="EMBL" id="MCW1885046.1"/>
    </source>
</evidence>
<dbReference type="Proteomes" id="UP001207930">
    <property type="component" value="Unassembled WGS sequence"/>
</dbReference>
<dbReference type="PRINTS" id="PR00081">
    <property type="entry name" value="GDHRDH"/>
</dbReference>
<name>A0ABT3FNA0_9BACT</name>
<dbReference type="RefSeq" id="WP_264501004.1">
    <property type="nucleotide sequence ID" value="NZ_JAPDDS010000004.1"/>
</dbReference>
<sequence>MKETVLLTGCTSGIGLHLAHQFAANGHSLVLVAPDEGELGVLAEELKTRYGIAARWIAKDLEAADSAEEIFDELQAEGIPIEILANNAGHGFHGRTWEIPIETHLSVIRLNIEAVVRLTNLFLPPMVARGRGKIFITASVAGFEAGPTVNVYHASKAFVLSYAEGLSVELEKTGVTVTALCPGATDTDFFPKGNMEGVVGFQKGNLMDPKDVAEAGYNGLMSDDLIIIPGMLNKTIVASRRFLSEHALAKISEKQYEDVPPEKRERTRGDKESPPQL</sequence>
<dbReference type="Gene3D" id="3.40.50.720">
    <property type="entry name" value="NAD(P)-binding Rossmann-like Domain"/>
    <property type="match status" value="1"/>
</dbReference>
<reference evidence="4 5" key="1">
    <citation type="submission" date="2022-10" db="EMBL/GenBank/DDBJ databases">
        <title>Luteolibacter flavescens strain MCCC 1K03193, whole genome shotgun sequencing project.</title>
        <authorList>
            <person name="Zhao G."/>
            <person name="Shen L."/>
        </authorList>
    </citation>
    <scope>NUCLEOTIDE SEQUENCE [LARGE SCALE GENOMIC DNA]</scope>
    <source>
        <strain evidence="4 5">MCCC 1K03193</strain>
    </source>
</reference>
<dbReference type="EMBL" id="JAPDDS010000004">
    <property type="protein sequence ID" value="MCW1885046.1"/>
    <property type="molecule type" value="Genomic_DNA"/>
</dbReference>
<evidence type="ECO:0000256" key="3">
    <source>
        <dbReference type="SAM" id="MobiDB-lite"/>
    </source>
</evidence>
<organism evidence="4 5">
    <name type="scientific">Luteolibacter flavescens</name>
    <dbReference type="NCBI Taxonomy" id="1859460"/>
    <lineage>
        <taxon>Bacteria</taxon>
        <taxon>Pseudomonadati</taxon>
        <taxon>Verrucomicrobiota</taxon>
        <taxon>Verrucomicrobiia</taxon>
        <taxon>Verrucomicrobiales</taxon>
        <taxon>Verrucomicrobiaceae</taxon>
        <taxon>Luteolibacter</taxon>
    </lineage>
</organism>
<protein>
    <submittedName>
        <fullName evidence="4">SDR family oxidoreductase</fullName>
    </submittedName>
</protein>
<evidence type="ECO:0000256" key="1">
    <source>
        <dbReference type="ARBA" id="ARBA00006484"/>
    </source>
</evidence>
<dbReference type="CDD" id="cd05233">
    <property type="entry name" value="SDR_c"/>
    <property type="match status" value="1"/>
</dbReference>
<proteinExistence type="inferred from homology"/>
<gene>
    <name evidence="4" type="ORF">OKA04_09935</name>
</gene>
<dbReference type="SUPFAM" id="SSF51735">
    <property type="entry name" value="NAD(P)-binding Rossmann-fold domains"/>
    <property type="match status" value="1"/>
</dbReference>
<feature type="region of interest" description="Disordered" evidence="3">
    <location>
        <begin position="253"/>
        <end position="277"/>
    </location>
</feature>